<sequence>MEENRYQFHGAVRDPINQADDIDLCVVRCRFHRNVCNMLCSLAPSRSLPGAVGRSHVRHATAIRSISFSVLMER</sequence>
<evidence type="ECO:0000313" key="1">
    <source>
        <dbReference type="EMBL" id="JAH11062.1"/>
    </source>
</evidence>
<dbReference type="AlphaFoldDB" id="A0A0E9Q3F6"/>
<protein>
    <submittedName>
        <fullName evidence="1">Uncharacterized protein</fullName>
    </submittedName>
</protein>
<reference evidence="1" key="1">
    <citation type="submission" date="2014-11" db="EMBL/GenBank/DDBJ databases">
        <authorList>
            <person name="Amaro Gonzalez C."/>
        </authorList>
    </citation>
    <scope>NUCLEOTIDE SEQUENCE</scope>
</reference>
<reference evidence="1" key="2">
    <citation type="journal article" date="2015" name="Fish Shellfish Immunol.">
        <title>Early steps in the European eel (Anguilla anguilla)-Vibrio vulnificus interaction in the gills: Role of the RtxA13 toxin.</title>
        <authorList>
            <person name="Callol A."/>
            <person name="Pajuelo D."/>
            <person name="Ebbesson L."/>
            <person name="Teles M."/>
            <person name="MacKenzie S."/>
            <person name="Amaro C."/>
        </authorList>
    </citation>
    <scope>NUCLEOTIDE SEQUENCE</scope>
</reference>
<proteinExistence type="predicted"/>
<accession>A0A0E9Q3F6</accession>
<name>A0A0E9Q3F6_ANGAN</name>
<organism evidence="1">
    <name type="scientific">Anguilla anguilla</name>
    <name type="common">European freshwater eel</name>
    <name type="synonym">Muraena anguilla</name>
    <dbReference type="NCBI Taxonomy" id="7936"/>
    <lineage>
        <taxon>Eukaryota</taxon>
        <taxon>Metazoa</taxon>
        <taxon>Chordata</taxon>
        <taxon>Craniata</taxon>
        <taxon>Vertebrata</taxon>
        <taxon>Euteleostomi</taxon>
        <taxon>Actinopterygii</taxon>
        <taxon>Neopterygii</taxon>
        <taxon>Teleostei</taxon>
        <taxon>Anguilliformes</taxon>
        <taxon>Anguillidae</taxon>
        <taxon>Anguilla</taxon>
    </lineage>
</organism>
<dbReference type="EMBL" id="GBXM01097515">
    <property type="protein sequence ID" value="JAH11062.1"/>
    <property type="molecule type" value="Transcribed_RNA"/>
</dbReference>